<proteinExistence type="predicted"/>
<protein>
    <submittedName>
        <fullName evidence="1">Uncharacterized protein</fullName>
    </submittedName>
</protein>
<dbReference type="Proteomes" id="UP001500767">
    <property type="component" value="Unassembled WGS sequence"/>
</dbReference>
<keyword evidence="2" id="KW-1185">Reference proteome</keyword>
<gene>
    <name evidence="1" type="ORF">GCM10022197_04020</name>
</gene>
<evidence type="ECO:0000313" key="1">
    <source>
        <dbReference type="EMBL" id="GAA3552226.1"/>
    </source>
</evidence>
<sequence>MRVEAGMERIWAALISLGLLFCNGCAVLGSAADPCGTSPGASAFPGDSLEDWVTYGDHLVVLRGIDEVDQDGRQRVRLLQERTLWSREQAPAAPPQETFVPAQKSHDAAAAKPGHRYLLVGTWWDDRQDGRAEWVHLELLAFDDGVAGRGSAGCPPDPADAGSGRAAVWGRSQTEIAGLFSRTPPDPASVRYQNLGPDERWQRVAAAR</sequence>
<comment type="caution">
    <text evidence="1">The sequence shown here is derived from an EMBL/GenBank/DDBJ whole genome shotgun (WGS) entry which is preliminary data.</text>
</comment>
<evidence type="ECO:0000313" key="2">
    <source>
        <dbReference type="Proteomes" id="UP001500767"/>
    </source>
</evidence>
<accession>A0ABP6WJR3</accession>
<dbReference type="EMBL" id="BAAAYR010000001">
    <property type="protein sequence ID" value="GAA3552226.1"/>
    <property type="molecule type" value="Genomic_DNA"/>
</dbReference>
<name>A0ABP6WJR3_9ACTN</name>
<reference evidence="2" key="1">
    <citation type="journal article" date="2019" name="Int. J. Syst. Evol. Microbiol.">
        <title>The Global Catalogue of Microorganisms (GCM) 10K type strain sequencing project: providing services to taxonomists for standard genome sequencing and annotation.</title>
        <authorList>
            <consortium name="The Broad Institute Genomics Platform"/>
            <consortium name="The Broad Institute Genome Sequencing Center for Infectious Disease"/>
            <person name="Wu L."/>
            <person name="Ma J."/>
        </authorList>
    </citation>
    <scope>NUCLEOTIDE SEQUENCE [LARGE SCALE GENOMIC DNA]</scope>
    <source>
        <strain evidence="2">JCM 16540</strain>
    </source>
</reference>
<organism evidence="1 2">
    <name type="scientific">Microlunatus spumicola</name>
    <dbReference type="NCBI Taxonomy" id="81499"/>
    <lineage>
        <taxon>Bacteria</taxon>
        <taxon>Bacillati</taxon>
        <taxon>Actinomycetota</taxon>
        <taxon>Actinomycetes</taxon>
        <taxon>Propionibacteriales</taxon>
        <taxon>Propionibacteriaceae</taxon>
        <taxon>Microlunatus</taxon>
    </lineage>
</organism>